<dbReference type="PANTHER" id="PTHR40465:SF1">
    <property type="entry name" value="DUF6534 DOMAIN-CONTAINING PROTEIN"/>
    <property type="match status" value="1"/>
</dbReference>
<dbReference type="EMBL" id="ML211818">
    <property type="protein sequence ID" value="TFK80232.1"/>
    <property type="molecule type" value="Genomic_DNA"/>
</dbReference>
<keyword evidence="4" id="KW-1185">Reference proteome</keyword>
<keyword evidence="1" id="KW-1133">Transmembrane helix</keyword>
<reference evidence="3 4" key="1">
    <citation type="journal article" date="2019" name="Nat. Ecol. Evol.">
        <title>Megaphylogeny resolves global patterns of mushroom evolution.</title>
        <authorList>
            <person name="Varga T."/>
            <person name="Krizsan K."/>
            <person name="Foldi C."/>
            <person name="Dima B."/>
            <person name="Sanchez-Garcia M."/>
            <person name="Sanchez-Ramirez S."/>
            <person name="Szollosi G.J."/>
            <person name="Szarkandi J.G."/>
            <person name="Papp V."/>
            <person name="Albert L."/>
            <person name="Andreopoulos W."/>
            <person name="Angelini C."/>
            <person name="Antonin V."/>
            <person name="Barry K.W."/>
            <person name="Bougher N.L."/>
            <person name="Buchanan P."/>
            <person name="Buyck B."/>
            <person name="Bense V."/>
            <person name="Catcheside P."/>
            <person name="Chovatia M."/>
            <person name="Cooper J."/>
            <person name="Damon W."/>
            <person name="Desjardin D."/>
            <person name="Finy P."/>
            <person name="Geml J."/>
            <person name="Haridas S."/>
            <person name="Hughes K."/>
            <person name="Justo A."/>
            <person name="Karasinski D."/>
            <person name="Kautmanova I."/>
            <person name="Kiss B."/>
            <person name="Kocsube S."/>
            <person name="Kotiranta H."/>
            <person name="LaButti K.M."/>
            <person name="Lechner B.E."/>
            <person name="Liimatainen K."/>
            <person name="Lipzen A."/>
            <person name="Lukacs Z."/>
            <person name="Mihaltcheva S."/>
            <person name="Morgado L.N."/>
            <person name="Niskanen T."/>
            <person name="Noordeloos M.E."/>
            <person name="Ohm R.A."/>
            <person name="Ortiz-Santana B."/>
            <person name="Ovrebo C."/>
            <person name="Racz N."/>
            <person name="Riley R."/>
            <person name="Savchenko A."/>
            <person name="Shiryaev A."/>
            <person name="Soop K."/>
            <person name="Spirin V."/>
            <person name="Szebenyi C."/>
            <person name="Tomsovsky M."/>
            <person name="Tulloss R.E."/>
            <person name="Uehling J."/>
            <person name="Grigoriev I.V."/>
            <person name="Vagvolgyi C."/>
            <person name="Papp T."/>
            <person name="Martin F.M."/>
            <person name="Miettinen O."/>
            <person name="Hibbett D.S."/>
            <person name="Nagy L.G."/>
        </authorList>
    </citation>
    <scope>NUCLEOTIDE SEQUENCE [LARGE SCALE GENOMIC DNA]</scope>
    <source>
        <strain evidence="3 4">HHB13444</strain>
    </source>
</reference>
<keyword evidence="1" id="KW-0812">Transmembrane</keyword>
<feature type="domain" description="DUF6534" evidence="2">
    <location>
        <begin position="166"/>
        <end position="249"/>
    </location>
</feature>
<feature type="transmembrane region" description="Helical" evidence="1">
    <location>
        <begin position="89"/>
        <end position="107"/>
    </location>
</feature>
<feature type="transmembrane region" description="Helical" evidence="1">
    <location>
        <begin position="119"/>
        <end position="143"/>
    </location>
</feature>
<feature type="transmembrane region" description="Helical" evidence="1">
    <location>
        <begin position="228"/>
        <end position="247"/>
    </location>
</feature>
<sequence>MPTIKANSAVLGVCSAINCALFGVFSGQIAFYLRHSYRGDRLFLKCVVLVVLVLNTVRSVLLIYTVWVVFVTAHSQTYDRPDTLPWSTLVQVFLNAVAVLVIQMFYAHRIWKIRRSVRATLALSLLILGTFVAGVALAAYTVLATGVPALYVEVVNIEKSVNVLFAVTDTALTSTLLFVLIRSGTDGPSPLVKRLAFYTLSTGVLTCLSALAGIVLRFMCPHSLISTMLWYLAASLYSTSLMSSLNAREDLRTRYSTSRFSASGTSTMPRFAAPCMQISRISDYGVSITGRPAPRATEVSPVNHSEILVERRCTSYTDEEKPIDGVKHIDGEKQAFADPTLDPDTSVVVMEAGIGSFR</sequence>
<proteinExistence type="predicted"/>
<evidence type="ECO:0000256" key="1">
    <source>
        <dbReference type="SAM" id="Phobius"/>
    </source>
</evidence>
<keyword evidence="1" id="KW-0472">Membrane</keyword>
<protein>
    <recommendedName>
        <fullName evidence="2">DUF6534 domain-containing protein</fullName>
    </recommendedName>
</protein>
<feature type="transmembrane region" description="Helical" evidence="1">
    <location>
        <begin position="42"/>
        <end position="69"/>
    </location>
</feature>
<name>A0A5C3NTA1_9APHY</name>
<gene>
    <name evidence="3" type="ORF">K466DRAFT_667768</name>
</gene>
<dbReference type="AlphaFoldDB" id="A0A5C3NTA1"/>
<dbReference type="InterPro" id="IPR045339">
    <property type="entry name" value="DUF6534"/>
</dbReference>
<evidence type="ECO:0000313" key="4">
    <source>
        <dbReference type="Proteomes" id="UP000308197"/>
    </source>
</evidence>
<dbReference type="STRING" id="1314778.A0A5C3NTA1"/>
<accession>A0A5C3NTA1</accession>
<feature type="transmembrane region" description="Helical" evidence="1">
    <location>
        <begin position="195"/>
        <end position="216"/>
    </location>
</feature>
<feature type="transmembrane region" description="Helical" evidence="1">
    <location>
        <begin position="163"/>
        <end position="183"/>
    </location>
</feature>
<dbReference type="PANTHER" id="PTHR40465">
    <property type="entry name" value="CHROMOSOME 1, WHOLE GENOME SHOTGUN SEQUENCE"/>
    <property type="match status" value="1"/>
</dbReference>
<dbReference type="InParanoid" id="A0A5C3NTA1"/>
<feature type="transmembrane region" description="Helical" evidence="1">
    <location>
        <begin position="6"/>
        <end position="33"/>
    </location>
</feature>
<evidence type="ECO:0000313" key="3">
    <source>
        <dbReference type="EMBL" id="TFK80232.1"/>
    </source>
</evidence>
<organism evidence="3 4">
    <name type="scientific">Polyporus arcularius HHB13444</name>
    <dbReference type="NCBI Taxonomy" id="1314778"/>
    <lineage>
        <taxon>Eukaryota</taxon>
        <taxon>Fungi</taxon>
        <taxon>Dikarya</taxon>
        <taxon>Basidiomycota</taxon>
        <taxon>Agaricomycotina</taxon>
        <taxon>Agaricomycetes</taxon>
        <taxon>Polyporales</taxon>
        <taxon>Polyporaceae</taxon>
        <taxon>Polyporus</taxon>
    </lineage>
</organism>
<dbReference type="Proteomes" id="UP000308197">
    <property type="component" value="Unassembled WGS sequence"/>
</dbReference>
<evidence type="ECO:0000259" key="2">
    <source>
        <dbReference type="Pfam" id="PF20152"/>
    </source>
</evidence>
<dbReference type="Pfam" id="PF20152">
    <property type="entry name" value="DUF6534"/>
    <property type="match status" value="1"/>
</dbReference>